<reference evidence="1 2" key="1">
    <citation type="submission" date="2016-06" db="EMBL/GenBank/DDBJ databases">
        <title>Domibacillus iocasae genome sequencing.</title>
        <authorList>
            <person name="Verma A."/>
            <person name="Pal Y."/>
            <person name="Ojha A.K."/>
            <person name="Krishnamurthi S."/>
        </authorList>
    </citation>
    <scope>NUCLEOTIDE SEQUENCE [LARGE SCALE GENOMIC DNA]</scope>
    <source>
        <strain evidence="1 2">DSM 29979</strain>
    </source>
</reference>
<gene>
    <name evidence="1" type="ORF">BA724_01520</name>
</gene>
<name>A0A1E7DRA6_9BACI</name>
<keyword evidence="2" id="KW-1185">Reference proteome</keyword>
<protein>
    <submittedName>
        <fullName evidence="1">Uncharacterized protein</fullName>
    </submittedName>
</protein>
<evidence type="ECO:0000313" key="2">
    <source>
        <dbReference type="Proteomes" id="UP000095658"/>
    </source>
</evidence>
<sequence>MANTFTNSVCKAIVVATRSEPILPNVELIDDYQLRVGLLMMGRDEEKLTNLSEQLTKLVEGEKYKLSSPEYMVEFEKISTQVGYFAEKKKRVAEVELIVDRQTGEKRFTILKDNDVVKKLILGENETIDEFFEYMQGFSKVIVA</sequence>
<dbReference type="Proteomes" id="UP000095658">
    <property type="component" value="Unassembled WGS sequence"/>
</dbReference>
<organism evidence="1 2">
    <name type="scientific">Domibacillus iocasae</name>
    <dbReference type="NCBI Taxonomy" id="1714016"/>
    <lineage>
        <taxon>Bacteria</taxon>
        <taxon>Bacillati</taxon>
        <taxon>Bacillota</taxon>
        <taxon>Bacilli</taxon>
        <taxon>Bacillales</taxon>
        <taxon>Bacillaceae</taxon>
        <taxon>Domibacillus</taxon>
    </lineage>
</organism>
<evidence type="ECO:0000313" key="1">
    <source>
        <dbReference type="EMBL" id="OES45525.1"/>
    </source>
</evidence>
<dbReference type="RefSeq" id="WP_069937523.1">
    <property type="nucleotide sequence ID" value="NZ_MAMP01000012.1"/>
</dbReference>
<proteinExistence type="predicted"/>
<accession>A0A1E7DRA6</accession>
<dbReference type="EMBL" id="MAMP01000012">
    <property type="protein sequence ID" value="OES45525.1"/>
    <property type="molecule type" value="Genomic_DNA"/>
</dbReference>
<dbReference type="AlphaFoldDB" id="A0A1E7DRA6"/>
<comment type="caution">
    <text evidence="1">The sequence shown here is derived from an EMBL/GenBank/DDBJ whole genome shotgun (WGS) entry which is preliminary data.</text>
</comment>